<dbReference type="InterPro" id="IPR013332">
    <property type="entry name" value="KPR_N"/>
</dbReference>
<dbReference type="InterPro" id="IPR036291">
    <property type="entry name" value="NAD(P)-bd_dom_sf"/>
</dbReference>
<dbReference type="EC" id="1.1.1.169" evidence="3 10"/>
<proteinExistence type="inferred from homology"/>
<comment type="catalytic activity">
    <reaction evidence="9 10">
        <text>(R)-pantoate + NADP(+) = 2-dehydropantoate + NADPH + H(+)</text>
        <dbReference type="Rhea" id="RHEA:16233"/>
        <dbReference type="ChEBI" id="CHEBI:11561"/>
        <dbReference type="ChEBI" id="CHEBI:15378"/>
        <dbReference type="ChEBI" id="CHEBI:15980"/>
        <dbReference type="ChEBI" id="CHEBI:57783"/>
        <dbReference type="ChEBI" id="CHEBI:58349"/>
        <dbReference type="EC" id="1.1.1.169"/>
    </reaction>
</comment>
<comment type="similarity">
    <text evidence="2 10">Belongs to the ketopantoate reductase family.</text>
</comment>
<dbReference type="Gene3D" id="1.10.1040.10">
    <property type="entry name" value="N-(1-d-carboxylethyl)-l-norvaline Dehydrogenase, domain 2"/>
    <property type="match status" value="1"/>
</dbReference>
<evidence type="ECO:0000256" key="10">
    <source>
        <dbReference type="RuleBase" id="RU362068"/>
    </source>
</evidence>
<evidence type="ECO:0000256" key="2">
    <source>
        <dbReference type="ARBA" id="ARBA00007870"/>
    </source>
</evidence>
<dbReference type="Gene3D" id="3.40.50.720">
    <property type="entry name" value="NAD(P)-binding Rossmann-like Domain"/>
    <property type="match status" value="1"/>
</dbReference>
<evidence type="ECO:0000256" key="5">
    <source>
        <dbReference type="ARBA" id="ARBA00022655"/>
    </source>
</evidence>
<dbReference type="InterPro" id="IPR051402">
    <property type="entry name" value="KPR-Related"/>
</dbReference>
<organism evidence="13 14">
    <name type="scientific">Tahibacter amnicola</name>
    <dbReference type="NCBI Taxonomy" id="2976241"/>
    <lineage>
        <taxon>Bacteria</taxon>
        <taxon>Pseudomonadati</taxon>
        <taxon>Pseudomonadota</taxon>
        <taxon>Gammaproteobacteria</taxon>
        <taxon>Lysobacterales</taxon>
        <taxon>Rhodanobacteraceae</taxon>
        <taxon>Tahibacter</taxon>
    </lineage>
</organism>
<evidence type="ECO:0000256" key="3">
    <source>
        <dbReference type="ARBA" id="ARBA00013014"/>
    </source>
</evidence>
<keyword evidence="5 10" id="KW-0566">Pantothenate biosynthesis</keyword>
<evidence type="ECO:0000313" key="13">
    <source>
        <dbReference type="EMBL" id="UXI69654.1"/>
    </source>
</evidence>
<name>A0ABY6BIR7_9GAMM</name>
<dbReference type="SUPFAM" id="SSF51735">
    <property type="entry name" value="NAD(P)-binding Rossmann-fold domains"/>
    <property type="match status" value="1"/>
</dbReference>
<comment type="function">
    <text evidence="10">Catalyzes the NADPH-dependent reduction of ketopantoate into pantoic acid.</text>
</comment>
<dbReference type="EMBL" id="CP104694">
    <property type="protein sequence ID" value="UXI69654.1"/>
    <property type="molecule type" value="Genomic_DNA"/>
</dbReference>
<keyword evidence="14" id="KW-1185">Reference proteome</keyword>
<dbReference type="SUPFAM" id="SSF48179">
    <property type="entry name" value="6-phosphogluconate dehydrogenase C-terminal domain-like"/>
    <property type="match status" value="1"/>
</dbReference>
<evidence type="ECO:0000256" key="7">
    <source>
        <dbReference type="ARBA" id="ARBA00023002"/>
    </source>
</evidence>
<evidence type="ECO:0000256" key="9">
    <source>
        <dbReference type="ARBA" id="ARBA00048793"/>
    </source>
</evidence>
<feature type="domain" description="Ketopantoate reductase C-terminal" evidence="12">
    <location>
        <begin position="175"/>
        <end position="295"/>
    </location>
</feature>
<gene>
    <name evidence="13" type="ORF">N4264_08495</name>
</gene>
<evidence type="ECO:0000259" key="11">
    <source>
        <dbReference type="Pfam" id="PF02558"/>
    </source>
</evidence>
<evidence type="ECO:0000313" key="14">
    <source>
        <dbReference type="Proteomes" id="UP001064632"/>
    </source>
</evidence>
<comment type="pathway">
    <text evidence="1 10">Cofactor biosynthesis; (R)-pantothenate biosynthesis; (R)-pantoate from 3-methyl-2-oxobutanoate: step 2/2.</text>
</comment>
<dbReference type="PANTHER" id="PTHR21708">
    <property type="entry name" value="PROBABLE 2-DEHYDROPANTOATE 2-REDUCTASE"/>
    <property type="match status" value="1"/>
</dbReference>
<evidence type="ECO:0000256" key="6">
    <source>
        <dbReference type="ARBA" id="ARBA00022857"/>
    </source>
</evidence>
<evidence type="ECO:0000256" key="8">
    <source>
        <dbReference type="ARBA" id="ARBA00032024"/>
    </source>
</evidence>
<dbReference type="RefSeq" id="WP_261696607.1">
    <property type="nucleotide sequence ID" value="NZ_CP104694.1"/>
</dbReference>
<dbReference type="InterPro" id="IPR013752">
    <property type="entry name" value="KPA_reductase"/>
</dbReference>
<dbReference type="InterPro" id="IPR008927">
    <property type="entry name" value="6-PGluconate_DH-like_C_sf"/>
</dbReference>
<dbReference type="Pfam" id="PF08546">
    <property type="entry name" value="ApbA_C"/>
    <property type="match status" value="1"/>
</dbReference>
<evidence type="ECO:0000256" key="1">
    <source>
        <dbReference type="ARBA" id="ARBA00004994"/>
    </source>
</evidence>
<evidence type="ECO:0000259" key="12">
    <source>
        <dbReference type="Pfam" id="PF08546"/>
    </source>
</evidence>
<feature type="domain" description="Ketopantoate reductase N-terminal" evidence="11">
    <location>
        <begin position="3"/>
        <end position="149"/>
    </location>
</feature>
<dbReference type="InterPro" id="IPR013328">
    <property type="entry name" value="6PGD_dom2"/>
</dbReference>
<dbReference type="PANTHER" id="PTHR21708:SF26">
    <property type="entry name" value="2-DEHYDROPANTOATE 2-REDUCTASE"/>
    <property type="match status" value="1"/>
</dbReference>
<sequence length="308" mass="32346">MRILVLGAGGTGAYFGARLIQAGHSVSFLVRPARAALLRRDGLRVNSAKGPFAAPVDIVTDVPPGGVFDLVILSCKAYDLDAAIAAVAPAIGPATRILPLLNGLRHLDVLDLAFGRERVWGGVCHISVALQDDGSVTHLGQLERLTFGSRQPDARIDALAPALLPVPADVRHSGNILDVMWEKFVFLATLAGMTCLMRASVGQIVATPDGEALMRRCYRECREVAARLGHPVAEAAVAEGEAILTTAGSPLKASMLRDLDRGGRTECEHILGDLLARAHRVGLELPLLAAACTRLRIGEAGSLAAAAA</sequence>
<dbReference type="NCBIfam" id="TIGR00745">
    <property type="entry name" value="apbA_panE"/>
    <property type="match status" value="1"/>
</dbReference>
<protein>
    <recommendedName>
        <fullName evidence="4 10">2-dehydropantoate 2-reductase</fullName>
        <ecNumber evidence="3 10">1.1.1.169</ecNumber>
    </recommendedName>
    <alternativeName>
        <fullName evidence="8 10">Ketopantoate reductase</fullName>
    </alternativeName>
</protein>
<keyword evidence="6 10" id="KW-0521">NADP</keyword>
<reference evidence="13" key="1">
    <citation type="submission" date="2022-09" db="EMBL/GenBank/DDBJ databases">
        <title>Tahibacter sp. nov., isolated from a fresh water.</title>
        <authorList>
            <person name="Baek J.H."/>
            <person name="Lee J.K."/>
            <person name="Kim J.M."/>
            <person name="Jeon C.O."/>
        </authorList>
    </citation>
    <scope>NUCLEOTIDE SEQUENCE</scope>
    <source>
        <strain evidence="13">W38</strain>
    </source>
</reference>
<evidence type="ECO:0000256" key="4">
    <source>
        <dbReference type="ARBA" id="ARBA00019465"/>
    </source>
</evidence>
<dbReference type="Proteomes" id="UP001064632">
    <property type="component" value="Chromosome"/>
</dbReference>
<dbReference type="InterPro" id="IPR003710">
    <property type="entry name" value="ApbA"/>
</dbReference>
<keyword evidence="7 10" id="KW-0560">Oxidoreductase</keyword>
<accession>A0ABY6BIR7</accession>
<dbReference type="Pfam" id="PF02558">
    <property type="entry name" value="ApbA"/>
    <property type="match status" value="1"/>
</dbReference>